<protein>
    <submittedName>
        <fullName evidence="3">Mitochondrial RNA binding complex 1 subunit</fullName>
    </submittedName>
</protein>
<reference evidence="3" key="2">
    <citation type="submission" date="2019-09" db="UniProtKB">
        <authorList>
            <consortium name="WormBaseParasite"/>
        </authorList>
    </citation>
    <scope>IDENTIFICATION</scope>
</reference>
<accession>A0A183GFH7</accession>
<proteinExistence type="predicted"/>
<evidence type="ECO:0000313" key="3">
    <source>
        <dbReference type="WBParaSite" id="HPBE_0002115001-mRNA-1"/>
    </source>
</evidence>
<dbReference type="Proteomes" id="UP000050761">
    <property type="component" value="Unassembled WGS sequence"/>
</dbReference>
<gene>
    <name evidence="1" type="ORF">HPBE_LOCUS21149</name>
</gene>
<evidence type="ECO:0000313" key="1">
    <source>
        <dbReference type="EMBL" id="VDP23573.1"/>
    </source>
</evidence>
<sequence length="400" mass="45271">MFCTRSAFRRMSHLASRFVGRGDVHVVDPAVDLRYVFEDTERLRRTLEERRNSASITELKEKYFAWWEKYQVWKGASGLPKEALSAAKRAMREEQDGLLGALALPNFVHEVGKTERQMLKKSRRSVRIQTMSLEHQQYLVQKGHMRFDNGTGVVFLQGYPVLLQNSLKVQLLEMFSGAVLVSPSCFARAAVLEAVNVPLEGFLRFTDGSDSFPATFLVGHSIFSHVSLFIRSQFSEGKNQWPITIQSTGVAYHAKFAMQRRAADLAYARQRTKHCVLSLALDDEQMDGFATESVAKIGALLDEGLLLDLKIRRVLGKELRNYESQAVVIEDNGMQLARISRISDYISRRLNVVTDSGAFLRMVYVETDVDRVLGRLVDGLVEGKDIPKSLRDFVRAEDLA</sequence>
<dbReference type="WBParaSite" id="HPBE_0002115001-mRNA-1">
    <property type="protein sequence ID" value="HPBE_0002115001-mRNA-1"/>
    <property type="gene ID" value="HPBE_0002115001"/>
</dbReference>
<dbReference type="OrthoDB" id="24683at2759"/>
<name>A0A183GFH7_HELPZ</name>
<dbReference type="InterPro" id="IPR045864">
    <property type="entry name" value="aa-tRNA-synth_II/BPL/LPL"/>
</dbReference>
<organism evidence="2 3">
    <name type="scientific">Heligmosomoides polygyrus</name>
    <name type="common">Parasitic roundworm</name>
    <dbReference type="NCBI Taxonomy" id="6339"/>
    <lineage>
        <taxon>Eukaryota</taxon>
        <taxon>Metazoa</taxon>
        <taxon>Ecdysozoa</taxon>
        <taxon>Nematoda</taxon>
        <taxon>Chromadorea</taxon>
        <taxon>Rhabditida</taxon>
        <taxon>Rhabditina</taxon>
        <taxon>Rhabditomorpha</taxon>
        <taxon>Strongyloidea</taxon>
        <taxon>Heligmosomidae</taxon>
        <taxon>Heligmosomoides</taxon>
    </lineage>
</organism>
<dbReference type="Gene3D" id="3.30.930.10">
    <property type="entry name" value="Bira Bifunctional Protein, Domain 2"/>
    <property type="match status" value="1"/>
</dbReference>
<keyword evidence="2" id="KW-1185">Reference proteome</keyword>
<evidence type="ECO:0000313" key="2">
    <source>
        <dbReference type="Proteomes" id="UP000050761"/>
    </source>
</evidence>
<accession>A0A3P8FN31</accession>
<dbReference type="EMBL" id="UZAH01032739">
    <property type="protein sequence ID" value="VDP23573.1"/>
    <property type="molecule type" value="Genomic_DNA"/>
</dbReference>
<reference evidence="1 2" key="1">
    <citation type="submission" date="2018-11" db="EMBL/GenBank/DDBJ databases">
        <authorList>
            <consortium name="Pathogen Informatics"/>
        </authorList>
    </citation>
    <scope>NUCLEOTIDE SEQUENCE [LARGE SCALE GENOMIC DNA]</scope>
</reference>
<dbReference type="AlphaFoldDB" id="A0A183GFH7"/>